<dbReference type="PANTHER" id="PTHR36436">
    <property type="entry name" value="SLL5081 PROTEIN"/>
    <property type="match status" value="1"/>
</dbReference>
<evidence type="ECO:0000313" key="1">
    <source>
        <dbReference type="EMBL" id="SUV17383.1"/>
    </source>
</evidence>
<evidence type="ECO:0000313" key="2">
    <source>
        <dbReference type="Proteomes" id="UP000255295"/>
    </source>
</evidence>
<organism evidence="1 2">
    <name type="scientific">Lysinibacillus sphaericus</name>
    <name type="common">Bacillus sphaericus</name>
    <dbReference type="NCBI Taxonomy" id="1421"/>
    <lineage>
        <taxon>Bacteria</taxon>
        <taxon>Bacillati</taxon>
        <taxon>Bacillota</taxon>
        <taxon>Bacilli</taxon>
        <taxon>Bacillales</taxon>
        <taxon>Bacillaceae</taxon>
        <taxon>Lysinibacillus</taxon>
    </lineage>
</organism>
<name>A0AAJ4ZVW6_LYSSH</name>
<proteinExistence type="predicted"/>
<dbReference type="InterPro" id="IPR035948">
    <property type="entry name" value="YwqG-like_sf"/>
</dbReference>
<dbReference type="InterPro" id="IPR015315">
    <property type="entry name" value="DUF1963"/>
</dbReference>
<dbReference type="Pfam" id="PF09234">
    <property type="entry name" value="DUF1963"/>
    <property type="match status" value="1"/>
</dbReference>
<comment type="caution">
    <text evidence="1">The sequence shown here is derived from an EMBL/GenBank/DDBJ whole genome shotgun (WGS) entry which is preliminary data.</text>
</comment>
<dbReference type="PANTHER" id="PTHR36436:SF6">
    <property type="entry name" value="SLL5081 PROTEIN"/>
    <property type="match status" value="1"/>
</dbReference>
<dbReference type="SUPFAM" id="SSF103032">
    <property type="entry name" value="Hypothetical protein YwqG"/>
    <property type="match status" value="1"/>
</dbReference>
<reference evidence="1 2" key="1">
    <citation type="submission" date="2018-06" db="EMBL/GenBank/DDBJ databases">
        <authorList>
            <consortium name="Pathogen Informatics"/>
            <person name="Doyle S."/>
        </authorList>
    </citation>
    <scope>NUCLEOTIDE SEQUENCE [LARGE SCALE GENOMIC DNA]</scope>
    <source>
        <strain evidence="1 2">NCTC10338</strain>
    </source>
</reference>
<dbReference type="GeneID" id="48276768"/>
<protein>
    <submittedName>
        <fullName evidence="1">Cytoplasmic protein</fullName>
    </submittedName>
</protein>
<dbReference type="RefSeq" id="WP_024364115.1">
    <property type="nucleotide sequence ID" value="NZ_BJNS01000043.1"/>
</dbReference>
<accession>A0AAJ4ZVW6</accession>
<dbReference type="EMBL" id="UFSZ01000001">
    <property type="protein sequence ID" value="SUV17383.1"/>
    <property type="molecule type" value="Genomic_DNA"/>
</dbReference>
<gene>
    <name evidence="1" type="ORF">NCTC10338_02482</name>
</gene>
<dbReference type="Gene3D" id="2.30.320.10">
    <property type="entry name" value="YwqG-like"/>
    <property type="match status" value="1"/>
</dbReference>
<dbReference type="Proteomes" id="UP000255295">
    <property type="component" value="Unassembled WGS sequence"/>
</dbReference>
<sequence length="247" mass="28269">MIKNKFLEMIEQSNIANHKEYLSQVLRPAIDILRHTDAEPQLGCSRFGGAPDLPIGSEWPTYEKKPYRFLGQINFAEITSTERGLPSKGLLSLFVADDYDNEDDGYLEAFEDGYIHGIYIPETTNLETMMPPHSDIGKTIVIEFLPTIDIPYDEYQLKDWPFDDAQSDIYTEIRDSLHKSSDYLLGYPSHSTLAYDPTPGAEWISLLTVDSDESLEWCWHDGDKLMIFIEIERLKNLDFSKLKSDAG</sequence>
<dbReference type="AlphaFoldDB" id="A0AAJ4ZVW6"/>